<evidence type="ECO:0000313" key="1">
    <source>
        <dbReference type="EMBL" id="CAI6355627.1"/>
    </source>
</evidence>
<protein>
    <submittedName>
        <fullName evidence="1">Uncharacterized protein</fullName>
    </submittedName>
</protein>
<keyword evidence="2" id="KW-1185">Reference proteome</keyword>
<comment type="caution">
    <text evidence="1">The sequence shown here is derived from an EMBL/GenBank/DDBJ whole genome shotgun (WGS) entry which is preliminary data.</text>
</comment>
<name>A0AAV0WII5_9HEMI</name>
<dbReference type="AlphaFoldDB" id="A0AAV0WII5"/>
<reference evidence="1 2" key="1">
    <citation type="submission" date="2023-01" db="EMBL/GenBank/DDBJ databases">
        <authorList>
            <person name="Whitehead M."/>
        </authorList>
    </citation>
    <scope>NUCLEOTIDE SEQUENCE [LARGE SCALE GENOMIC DNA]</scope>
</reference>
<sequence>MYRRIFKNGAYEESERRRRSSTFYLPLHPVIKLSSLITELRVVFDASAKSTSNLSLNDLLLCGPIVQDDLVTILMQFHKYQFVIKADVEKIFLDLEGNLKFPGVPPSYLDDRAIFHC</sequence>
<dbReference type="PANTHER" id="PTHR47331:SF1">
    <property type="entry name" value="GAG-LIKE PROTEIN"/>
    <property type="match status" value="1"/>
</dbReference>
<dbReference type="EMBL" id="CARXXK010000002">
    <property type="protein sequence ID" value="CAI6355627.1"/>
    <property type="molecule type" value="Genomic_DNA"/>
</dbReference>
<dbReference type="PANTHER" id="PTHR47331">
    <property type="entry name" value="PHD-TYPE DOMAIN-CONTAINING PROTEIN"/>
    <property type="match status" value="1"/>
</dbReference>
<organism evidence="1 2">
    <name type="scientific">Macrosiphum euphorbiae</name>
    <name type="common">potato aphid</name>
    <dbReference type="NCBI Taxonomy" id="13131"/>
    <lineage>
        <taxon>Eukaryota</taxon>
        <taxon>Metazoa</taxon>
        <taxon>Ecdysozoa</taxon>
        <taxon>Arthropoda</taxon>
        <taxon>Hexapoda</taxon>
        <taxon>Insecta</taxon>
        <taxon>Pterygota</taxon>
        <taxon>Neoptera</taxon>
        <taxon>Paraneoptera</taxon>
        <taxon>Hemiptera</taxon>
        <taxon>Sternorrhyncha</taxon>
        <taxon>Aphidomorpha</taxon>
        <taxon>Aphidoidea</taxon>
        <taxon>Aphididae</taxon>
        <taxon>Macrosiphini</taxon>
        <taxon>Macrosiphum</taxon>
    </lineage>
</organism>
<accession>A0AAV0WII5</accession>
<dbReference type="Proteomes" id="UP001160148">
    <property type="component" value="Unassembled WGS sequence"/>
</dbReference>
<proteinExistence type="predicted"/>
<gene>
    <name evidence="1" type="ORF">MEUPH1_LOCUS11458</name>
</gene>
<evidence type="ECO:0000313" key="2">
    <source>
        <dbReference type="Proteomes" id="UP001160148"/>
    </source>
</evidence>